<reference evidence="4 5" key="1">
    <citation type="submission" date="2024-04" db="EMBL/GenBank/DDBJ databases">
        <title>WGS of bacteria from Torrens River.</title>
        <authorList>
            <person name="Wyrsch E.R."/>
            <person name="Drigo B."/>
        </authorList>
    </citation>
    <scope>NUCLEOTIDE SEQUENCE [LARGE SCALE GENOMIC DNA]</scope>
    <source>
        <strain evidence="4 5">TWI391</strain>
    </source>
</reference>
<organism evidence="4 5">
    <name type="scientific">Sphingobacterium kitahiroshimense</name>
    <dbReference type="NCBI Taxonomy" id="470446"/>
    <lineage>
        <taxon>Bacteria</taxon>
        <taxon>Pseudomonadati</taxon>
        <taxon>Bacteroidota</taxon>
        <taxon>Sphingobacteriia</taxon>
        <taxon>Sphingobacteriales</taxon>
        <taxon>Sphingobacteriaceae</taxon>
        <taxon>Sphingobacterium</taxon>
    </lineage>
</organism>
<evidence type="ECO:0000256" key="1">
    <source>
        <dbReference type="ARBA" id="ARBA00022679"/>
    </source>
</evidence>
<name>A0ABV0BMU8_9SPHI</name>
<evidence type="ECO:0000313" key="5">
    <source>
        <dbReference type="Proteomes" id="UP001409291"/>
    </source>
</evidence>
<keyword evidence="1" id="KW-0808">Transferase</keyword>
<keyword evidence="2" id="KW-0012">Acyltransferase</keyword>
<keyword evidence="5" id="KW-1185">Reference proteome</keyword>
<evidence type="ECO:0000256" key="2">
    <source>
        <dbReference type="ARBA" id="ARBA00023315"/>
    </source>
</evidence>
<dbReference type="Gene3D" id="3.40.630.30">
    <property type="match status" value="2"/>
</dbReference>
<sequence>MEITTLENIRIDYITEILNQSFSDYIVPFQLTSQQLEYKIFTENIRLDLSLGVFYSGKLVGFMLHALNHNGEKLVAYNAATGVIPDFRGQGLVGKMYNYLIPKLRDLDVDHMVLEVIVGNQRAIRAYEKMNYRVNRTLDCFKGSFESDKKSSFLSIKQVENFKWDDFISFWSIKPSWQNSITTLEKSKDKITILCAYLEDELAGYIIYNAQTKRIQQIAVPTIHRRKGIATQLINAMTQSTGSKELYAFNIDNSSSESTGFFKSLSLENNVSQLEMIKNI</sequence>
<dbReference type="Proteomes" id="UP001409291">
    <property type="component" value="Unassembled WGS sequence"/>
</dbReference>
<dbReference type="EMBL" id="JBDJNQ010000001">
    <property type="protein sequence ID" value="MEN5375730.1"/>
    <property type="molecule type" value="Genomic_DNA"/>
</dbReference>
<dbReference type="PANTHER" id="PTHR43420:SF12">
    <property type="entry name" value="N-ACETYLTRANSFERASE DOMAIN-CONTAINING PROTEIN"/>
    <property type="match status" value="1"/>
</dbReference>
<dbReference type="RefSeq" id="WP_021189779.1">
    <property type="nucleotide sequence ID" value="NZ_JAOQNK010000001.1"/>
</dbReference>
<dbReference type="CDD" id="cd04301">
    <property type="entry name" value="NAT_SF"/>
    <property type="match status" value="2"/>
</dbReference>
<proteinExistence type="predicted"/>
<dbReference type="PROSITE" id="PS51186">
    <property type="entry name" value="GNAT"/>
    <property type="match status" value="2"/>
</dbReference>
<protein>
    <submittedName>
        <fullName evidence="4">GNAT family N-acetyltransferase</fullName>
    </submittedName>
</protein>
<accession>A0ABV0BMU8</accession>
<evidence type="ECO:0000313" key="4">
    <source>
        <dbReference type="EMBL" id="MEN5375730.1"/>
    </source>
</evidence>
<dbReference type="PANTHER" id="PTHR43420">
    <property type="entry name" value="ACETYLTRANSFERASE"/>
    <property type="match status" value="1"/>
</dbReference>
<evidence type="ECO:0000259" key="3">
    <source>
        <dbReference type="PROSITE" id="PS51186"/>
    </source>
</evidence>
<gene>
    <name evidence="4" type="ORF">ABE541_00475</name>
</gene>
<comment type="caution">
    <text evidence="4">The sequence shown here is derived from an EMBL/GenBank/DDBJ whole genome shotgun (WGS) entry which is preliminary data.</text>
</comment>
<feature type="domain" description="N-acetyltransferase" evidence="3">
    <location>
        <begin position="1"/>
        <end position="160"/>
    </location>
</feature>
<dbReference type="InterPro" id="IPR000182">
    <property type="entry name" value="GNAT_dom"/>
</dbReference>
<dbReference type="Pfam" id="PF00583">
    <property type="entry name" value="Acetyltransf_1"/>
    <property type="match status" value="2"/>
</dbReference>
<feature type="domain" description="N-acetyltransferase" evidence="3">
    <location>
        <begin position="157"/>
        <end position="280"/>
    </location>
</feature>
<dbReference type="SUPFAM" id="SSF55729">
    <property type="entry name" value="Acyl-CoA N-acyltransferases (Nat)"/>
    <property type="match status" value="2"/>
</dbReference>
<dbReference type="InterPro" id="IPR016181">
    <property type="entry name" value="Acyl_CoA_acyltransferase"/>
</dbReference>
<dbReference type="InterPro" id="IPR050680">
    <property type="entry name" value="YpeA/RimI_acetyltransf"/>
</dbReference>